<feature type="domain" description="Helicase/UvrB N-terminal" evidence="1">
    <location>
        <begin position="123"/>
        <end position="173"/>
    </location>
</feature>
<comment type="caution">
    <text evidence="2">The sequence shown here is derived from an EMBL/GenBank/DDBJ whole genome shotgun (WGS) entry which is preliminary data.</text>
</comment>
<dbReference type="SUPFAM" id="SSF52540">
    <property type="entry name" value="P-loop containing nucleoside triphosphate hydrolases"/>
    <property type="match status" value="1"/>
</dbReference>
<dbReference type="InterPro" id="IPR050742">
    <property type="entry name" value="Helicase_Restrict-Modif_Enz"/>
</dbReference>
<dbReference type="Gene3D" id="3.40.50.300">
    <property type="entry name" value="P-loop containing nucleotide triphosphate hydrolases"/>
    <property type="match status" value="1"/>
</dbReference>
<dbReference type="InterPro" id="IPR027417">
    <property type="entry name" value="P-loop_NTPase"/>
</dbReference>
<dbReference type="AlphaFoldDB" id="X1V9L2"/>
<evidence type="ECO:0000313" key="2">
    <source>
        <dbReference type="EMBL" id="GAJ02190.1"/>
    </source>
</evidence>
<dbReference type="PANTHER" id="PTHR47396">
    <property type="entry name" value="TYPE I RESTRICTION ENZYME ECOKI R PROTEIN"/>
    <property type="match status" value="1"/>
</dbReference>
<name>X1V9L2_9ZZZZ</name>
<dbReference type="Pfam" id="PF04851">
    <property type="entry name" value="ResIII"/>
    <property type="match status" value="1"/>
</dbReference>
<dbReference type="PANTHER" id="PTHR47396:SF1">
    <property type="entry name" value="ATP-DEPENDENT HELICASE IRC3-RELATED"/>
    <property type="match status" value="1"/>
</dbReference>
<gene>
    <name evidence="2" type="ORF">S12H4_32144</name>
</gene>
<dbReference type="GO" id="GO:0005829">
    <property type="term" value="C:cytosol"/>
    <property type="evidence" value="ECO:0007669"/>
    <property type="project" value="TreeGrafter"/>
</dbReference>
<sequence>IISDINRAADPQDKYSGHLFSDYALLGKDGYPLAVVEAKKASRNAEEGKLQAVEYAINIQKNNPGKDMPFVLYTNGHEIHFWDKERYPPRKVYGFPARDDLERLRFLKNNSGTLSEELINTDISGRPYQIKAIRSVLESIQLKRRKFLLVMATGTGKTRVCVSLLDVLMRTNWDRLLNKYRKKNYLPIINFSTERGNVQTFIREKVLSKINTLVRDNLNLDNNYESAFSYLISEITDNIIEHSGVNRGWLLIQYYPTTEYLDLCIIDNGKTILGSY</sequence>
<dbReference type="GO" id="GO:0016787">
    <property type="term" value="F:hydrolase activity"/>
    <property type="evidence" value="ECO:0007669"/>
    <property type="project" value="InterPro"/>
</dbReference>
<dbReference type="Gene3D" id="3.90.1570.30">
    <property type="match status" value="1"/>
</dbReference>
<feature type="non-terminal residue" evidence="2">
    <location>
        <position position="276"/>
    </location>
</feature>
<dbReference type="InterPro" id="IPR006935">
    <property type="entry name" value="Helicase/UvrB_N"/>
</dbReference>
<dbReference type="EMBL" id="BARW01018826">
    <property type="protein sequence ID" value="GAJ02190.1"/>
    <property type="molecule type" value="Genomic_DNA"/>
</dbReference>
<protein>
    <recommendedName>
        <fullName evidence="1">Helicase/UvrB N-terminal domain-containing protein</fullName>
    </recommendedName>
</protein>
<feature type="non-terminal residue" evidence="2">
    <location>
        <position position="1"/>
    </location>
</feature>
<dbReference type="GO" id="GO:0005524">
    <property type="term" value="F:ATP binding"/>
    <property type="evidence" value="ECO:0007669"/>
    <property type="project" value="InterPro"/>
</dbReference>
<proteinExistence type="predicted"/>
<organism evidence="2">
    <name type="scientific">marine sediment metagenome</name>
    <dbReference type="NCBI Taxonomy" id="412755"/>
    <lineage>
        <taxon>unclassified sequences</taxon>
        <taxon>metagenomes</taxon>
        <taxon>ecological metagenomes</taxon>
    </lineage>
</organism>
<accession>X1V9L2</accession>
<dbReference type="GO" id="GO:0003677">
    <property type="term" value="F:DNA binding"/>
    <property type="evidence" value="ECO:0007669"/>
    <property type="project" value="InterPro"/>
</dbReference>
<evidence type="ECO:0000259" key="1">
    <source>
        <dbReference type="Pfam" id="PF04851"/>
    </source>
</evidence>
<reference evidence="2" key="1">
    <citation type="journal article" date="2014" name="Front. Microbiol.">
        <title>High frequency of phylogenetically diverse reductive dehalogenase-homologous genes in deep subseafloor sedimentary metagenomes.</title>
        <authorList>
            <person name="Kawai M."/>
            <person name="Futagami T."/>
            <person name="Toyoda A."/>
            <person name="Takaki Y."/>
            <person name="Nishi S."/>
            <person name="Hori S."/>
            <person name="Arai W."/>
            <person name="Tsubouchi T."/>
            <person name="Morono Y."/>
            <person name="Uchiyama I."/>
            <person name="Ito T."/>
            <person name="Fujiyama A."/>
            <person name="Inagaki F."/>
            <person name="Takami H."/>
        </authorList>
    </citation>
    <scope>NUCLEOTIDE SEQUENCE</scope>
    <source>
        <strain evidence="2">Expedition CK06-06</strain>
    </source>
</reference>